<feature type="region of interest" description="Disordered" evidence="3">
    <location>
        <begin position="1"/>
        <end position="24"/>
    </location>
</feature>
<evidence type="ECO:0000313" key="6">
    <source>
        <dbReference type="Proteomes" id="UP000219565"/>
    </source>
</evidence>
<proteinExistence type="predicted"/>
<evidence type="ECO:0000256" key="2">
    <source>
        <dbReference type="PROSITE-ProRule" id="PRU00335"/>
    </source>
</evidence>
<dbReference type="GO" id="GO:0000976">
    <property type="term" value="F:transcription cis-regulatory region binding"/>
    <property type="evidence" value="ECO:0007669"/>
    <property type="project" value="TreeGrafter"/>
</dbReference>
<organism evidence="5 6">
    <name type="scientific">Nocardia amikacinitolerans</name>
    <dbReference type="NCBI Taxonomy" id="756689"/>
    <lineage>
        <taxon>Bacteria</taxon>
        <taxon>Bacillati</taxon>
        <taxon>Actinomycetota</taxon>
        <taxon>Actinomycetes</taxon>
        <taxon>Mycobacteriales</taxon>
        <taxon>Nocardiaceae</taxon>
        <taxon>Nocardia</taxon>
    </lineage>
</organism>
<dbReference type="InterPro" id="IPR036271">
    <property type="entry name" value="Tet_transcr_reg_TetR-rel_C_sf"/>
</dbReference>
<keyword evidence="1 2" id="KW-0238">DNA-binding</keyword>
<dbReference type="OrthoDB" id="4802216at2"/>
<evidence type="ECO:0000313" key="5">
    <source>
        <dbReference type="EMBL" id="SNY89241.1"/>
    </source>
</evidence>
<dbReference type="PANTHER" id="PTHR30055:SF226">
    <property type="entry name" value="HTH-TYPE TRANSCRIPTIONAL REGULATOR PKSA"/>
    <property type="match status" value="1"/>
</dbReference>
<dbReference type="Gene3D" id="1.10.357.10">
    <property type="entry name" value="Tetracycline Repressor, domain 2"/>
    <property type="match status" value="1"/>
</dbReference>
<dbReference type="PANTHER" id="PTHR30055">
    <property type="entry name" value="HTH-TYPE TRANSCRIPTIONAL REGULATOR RUTR"/>
    <property type="match status" value="1"/>
</dbReference>
<evidence type="ECO:0000256" key="3">
    <source>
        <dbReference type="SAM" id="MobiDB-lite"/>
    </source>
</evidence>
<evidence type="ECO:0000259" key="4">
    <source>
        <dbReference type="PROSITE" id="PS50977"/>
    </source>
</evidence>
<accession>A0A285M124</accession>
<keyword evidence="6" id="KW-1185">Reference proteome</keyword>
<feature type="DNA-binding region" description="H-T-H motif" evidence="2">
    <location>
        <begin position="46"/>
        <end position="65"/>
    </location>
</feature>
<dbReference type="InterPro" id="IPR050109">
    <property type="entry name" value="HTH-type_TetR-like_transc_reg"/>
</dbReference>
<evidence type="ECO:0000256" key="1">
    <source>
        <dbReference type="ARBA" id="ARBA00023125"/>
    </source>
</evidence>
<gene>
    <name evidence="5" type="ORF">SAMN04244553_6248</name>
</gene>
<reference evidence="5 6" key="1">
    <citation type="submission" date="2017-09" db="EMBL/GenBank/DDBJ databases">
        <authorList>
            <person name="Ehlers B."/>
            <person name="Leendertz F.H."/>
        </authorList>
    </citation>
    <scope>NUCLEOTIDE SEQUENCE [LARGE SCALE GENOMIC DNA]</scope>
    <source>
        <strain evidence="5 6">DSM 45537</strain>
    </source>
</reference>
<dbReference type="InterPro" id="IPR009057">
    <property type="entry name" value="Homeodomain-like_sf"/>
</dbReference>
<dbReference type="EMBL" id="OBEG01000008">
    <property type="protein sequence ID" value="SNY89241.1"/>
    <property type="molecule type" value="Genomic_DNA"/>
</dbReference>
<dbReference type="PROSITE" id="PS50977">
    <property type="entry name" value="HTH_TETR_2"/>
    <property type="match status" value="1"/>
</dbReference>
<dbReference type="Pfam" id="PF00440">
    <property type="entry name" value="TetR_N"/>
    <property type="match status" value="1"/>
</dbReference>
<dbReference type="GO" id="GO:0003700">
    <property type="term" value="F:DNA-binding transcription factor activity"/>
    <property type="evidence" value="ECO:0007669"/>
    <property type="project" value="TreeGrafter"/>
</dbReference>
<dbReference type="InterPro" id="IPR001647">
    <property type="entry name" value="HTH_TetR"/>
</dbReference>
<feature type="domain" description="HTH tetR-type" evidence="4">
    <location>
        <begin position="23"/>
        <end position="83"/>
    </location>
</feature>
<dbReference type="AlphaFoldDB" id="A0A285M124"/>
<dbReference type="STRING" id="1379680.GCA_001612615_01065"/>
<dbReference type="RefSeq" id="WP_097247983.1">
    <property type="nucleotide sequence ID" value="NZ_OBEG01000008.1"/>
</dbReference>
<sequence length="214" mass="23145">MTVSELGAPGRKYRGAGPEQRQQQRRARLVDAAVEEFGTRGYRNTTIDAVCARAGVGKRYFYESFDGSESLLLAAYAVATDRLRGYIIDGTSTSPGTVSAAVHSSLTGFFRGIAEDPRIARIAFFEILGISPAVDADYRRVTGSFVDTFLELTTPMIDIDSVPPPLLRTIATGLVGAVLTIAQQWVLDDYRQPLDAVVDSAHTLLTSVLEGLGR</sequence>
<name>A0A285M124_9NOCA</name>
<dbReference type="Proteomes" id="UP000219565">
    <property type="component" value="Unassembled WGS sequence"/>
</dbReference>
<protein>
    <submittedName>
        <fullName evidence="5">Transcriptional regulator, TetR family</fullName>
    </submittedName>
</protein>
<dbReference type="SUPFAM" id="SSF48498">
    <property type="entry name" value="Tetracyclin repressor-like, C-terminal domain"/>
    <property type="match status" value="1"/>
</dbReference>
<dbReference type="SUPFAM" id="SSF46689">
    <property type="entry name" value="Homeodomain-like"/>
    <property type="match status" value="1"/>
</dbReference>